<keyword evidence="2" id="KW-1185">Reference proteome</keyword>
<comment type="caution">
    <text evidence="1">The sequence shown here is derived from an EMBL/GenBank/DDBJ whole genome shotgun (WGS) entry which is preliminary data.</text>
</comment>
<reference evidence="1 2" key="2">
    <citation type="journal article" date="2022" name="Mol. Ecol. Resour.">
        <title>The genomes of chicory, endive, great burdock and yacon provide insights into Asteraceae paleo-polyploidization history and plant inulin production.</title>
        <authorList>
            <person name="Fan W."/>
            <person name="Wang S."/>
            <person name="Wang H."/>
            <person name="Wang A."/>
            <person name="Jiang F."/>
            <person name="Liu H."/>
            <person name="Zhao H."/>
            <person name="Xu D."/>
            <person name="Zhang Y."/>
        </authorList>
    </citation>
    <scope>NUCLEOTIDE SEQUENCE [LARGE SCALE GENOMIC DNA]</scope>
    <source>
        <strain evidence="2">cv. Yunnan</strain>
        <tissue evidence="1">Leaves</tissue>
    </source>
</reference>
<evidence type="ECO:0000313" key="1">
    <source>
        <dbReference type="EMBL" id="KAI3816995.1"/>
    </source>
</evidence>
<name>A0ACB9JBR6_9ASTR</name>
<proteinExistence type="predicted"/>
<reference evidence="2" key="1">
    <citation type="journal article" date="2022" name="Mol. Ecol. Resour.">
        <title>The genomes of chicory, endive, great burdock and yacon provide insights into Asteraceae palaeo-polyploidization history and plant inulin production.</title>
        <authorList>
            <person name="Fan W."/>
            <person name="Wang S."/>
            <person name="Wang H."/>
            <person name="Wang A."/>
            <person name="Jiang F."/>
            <person name="Liu H."/>
            <person name="Zhao H."/>
            <person name="Xu D."/>
            <person name="Zhang Y."/>
        </authorList>
    </citation>
    <scope>NUCLEOTIDE SEQUENCE [LARGE SCALE GENOMIC DNA]</scope>
    <source>
        <strain evidence="2">cv. Yunnan</strain>
    </source>
</reference>
<dbReference type="EMBL" id="CM042021">
    <property type="protein sequence ID" value="KAI3816995.1"/>
    <property type="molecule type" value="Genomic_DNA"/>
</dbReference>
<sequence>MGDCCSERRRRRRRRIEKLGKICANKRDEELLMPRVHLVETGVPRAFVMGLSTFTDFDMKEGRLRSTTDAIPMGTVSNEDETGLWTTMIPIPMGTIGNEDQQLMIRIIGGNEDDMKNSIPMKTNSRCSKLIMN</sequence>
<evidence type="ECO:0000313" key="2">
    <source>
        <dbReference type="Proteomes" id="UP001056120"/>
    </source>
</evidence>
<protein>
    <submittedName>
        <fullName evidence="1">Uncharacterized protein</fullName>
    </submittedName>
</protein>
<organism evidence="1 2">
    <name type="scientific">Smallanthus sonchifolius</name>
    <dbReference type="NCBI Taxonomy" id="185202"/>
    <lineage>
        <taxon>Eukaryota</taxon>
        <taxon>Viridiplantae</taxon>
        <taxon>Streptophyta</taxon>
        <taxon>Embryophyta</taxon>
        <taxon>Tracheophyta</taxon>
        <taxon>Spermatophyta</taxon>
        <taxon>Magnoliopsida</taxon>
        <taxon>eudicotyledons</taxon>
        <taxon>Gunneridae</taxon>
        <taxon>Pentapetalae</taxon>
        <taxon>asterids</taxon>
        <taxon>campanulids</taxon>
        <taxon>Asterales</taxon>
        <taxon>Asteraceae</taxon>
        <taxon>Asteroideae</taxon>
        <taxon>Heliantheae alliance</taxon>
        <taxon>Millerieae</taxon>
        <taxon>Smallanthus</taxon>
    </lineage>
</organism>
<accession>A0ACB9JBR6</accession>
<gene>
    <name evidence="1" type="ORF">L1987_10781</name>
</gene>
<dbReference type="Proteomes" id="UP001056120">
    <property type="component" value="Linkage Group LG04"/>
</dbReference>